<dbReference type="Proteomes" id="UP000054549">
    <property type="component" value="Unassembled WGS sequence"/>
</dbReference>
<dbReference type="AlphaFoldDB" id="A0A0C2W7E7"/>
<gene>
    <name evidence="1" type="ORF">M378DRAFT_48892</name>
</gene>
<keyword evidence="2" id="KW-1185">Reference proteome</keyword>
<dbReference type="CDD" id="cd18809">
    <property type="entry name" value="SF1_C_RecD"/>
    <property type="match status" value="1"/>
</dbReference>
<dbReference type="InParanoid" id="A0A0C2W7E7"/>
<dbReference type="HOGENOM" id="CLU_001324_10_2_1"/>
<name>A0A0C2W7E7_AMAMK</name>
<dbReference type="STRING" id="946122.A0A0C2W7E7"/>
<dbReference type="InterPro" id="IPR051055">
    <property type="entry name" value="PIF1_helicase"/>
</dbReference>
<accession>A0A0C2W7E7</accession>
<reference evidence="1 2" key="1">
    <citation type="submission" date="2014-04" db="EMBL/GenBank/DDBJ databases">
        <title>Evolutionary Origins and Diversification of the Mycorrhizal Mutualists.</title>
        <authorList>
            <consortium name="DOE Joint Genome Institute"/>
            <consortium name="Mycorrhizal Genomics Consortium"/>
            <person name="Kohler A."/>
            <person name="Kuo A."/>
            <person name="Nagy L.G."/>
            <person name="Floudas D."/>
            <person name="Copeland A."/>
            <person name="Barry K.W."/>
            <person name="Cichocki N."/>
            <person name="Veneault-Fourrey C."/>
            <person name="LaButti K."/>
            <person name="Lindquist E.A."/>
            <person name="Lipzen A."/>
            <person name="Lundell T."/>
            <person name="Morin E."/>
            <person name="Murat C."/>
            <person name="Riley R."/>
            <person name="Ohm R."/>
            <person name="Sun H."/>
            <person name="Tunlid A."/>
            <person name="Henrissat B."/>
            <person name="Grigoriev I.V."/>
            <person name="Hibbett D.S."/>
            <person name="Martin F."/>
        </authorList>
    </citation>
    <scope>NUCLEOTIDE SEQUENCE [LARGE SCALE GENOMIC DNA]</scope>
    <source>
        <strain evidence="1 2">Koide BX008</strain>
    </source>
</reference>
<proteinExistence type="predicted"/>
<evidence type="ECO:0000313" key="1">
    <source>
        <dbReference type="EMBL" id="KIL57047.1"/>
    </source>
</evidence>
<dbReference type="InterPro" id="IPR027417">
    <property type="entry name" value="P-loop_NTPase"/>
</dbReference>
<dbReference type="PANTHER" id="PTHR47642">
    <property type="entry name" value="ATP-DEPENDENT DNA HELICASE"/>
    <property type="match status" value="1"/>
</dbReference>
<dbReference type="EMBL" id="KN818385">
    <property type="protein sequence ID" value="KIL57047.1"/>
    <property type="molecule type" value="Genomic_DNA"/>
</dbReference>
<protein>
    <submittedName>
        <fullName evidence="1">Uncharacterized protein</fullName>
    </submittedName>
</protein>
<feature type="non-terminal residue" evidence="1">
    <location>
        <position position="76"/>
    </location>
</feature>
<evidence type="ECO:0000313" key="2">
    <source>
        <dbReference type="Proteomes" id="UP000054549"/>
    </source>
</evidence>
<dbReference type="Gene3D" id="3.40.50.300">
    <property type="entry name" value="P-loop containing nucleotide triphosphate hydrolases"/>
    <property type="match status" value="1"/>
</dbReference>
<feature type="non-terminal residue" evidence="1">
    <location>
        <position position="1"/>
    </location>
</feature>
<organism evidence="1 2">
    <name type="scientific">Amanita muscaria (strain Koide BX008)</name>
    <dbReference type="NCBI Taxonomy" id="946122"/>
    <lineage>
        <taxon>Eukaryota</taxon>
        <taxon>Fungi</taxon>
        <taxon>Dikarya</taxon>
        <taxon>Basidiomycota</taxon>
        <taxon>Agaricomycotina</taxon>
        <taxon>Agaricomycetes</taxon>
        <taxon>Agaricomycetidae</taxon>
        <taxon>Agaricales</taxon>
        <taxon>Pluteineae</taxon>
        <taxon>Amanitaceae</taxon>
        <taxon>Amanita</taxon>
    </lineage>
</organism>
<sequence>RDKCVIHCTQVPLLPAFAMTAHRAQGQTLENVIIDLQSCKGTETPYVMISRACSLEGLLILRPFDRKKICCRQSED</sequence>
<dbReference type="OrthoDB" id="432234at2759"/>
<dbReference type="SUPFAM" id="SSF52540">
    <property type="entry name" value="P-loop containing nucleoside triphosphate hydrolases"/>
    <property type="match status" value="1"/>
</dbReference>